<dbReference type="EMBL" id="JAVHJL010000011">
    <property type="protein sequence ID" value="KAK6496441.1"/>
    <property type="molecule type" value="Genomic_DNA"/>
</dbReference>
<evidence type="ECO:0000256" key="2">
    <source>
        <dbReference type="ARBA" id="ARBA00022642"/>
    </source>
</evidence>
<dbReference type="PANTHER" id="PTHR11080:SF2">
    <property type="entry name" value="LD05707P"/>
    <property type="match status" value="1"/>
</dbReference>
<name>A0AAV9VT94_9PEZI</name>
<dbReference type="InterPro" id="IPR052347">
    <property type="entry name" value="Isochorismatase_Nicotinamidase"/>
</dbReference>
<dbReference type="SUPFAM" id="SSF52499">
    <property type="entry name" value="Isochorismatase-like hydrolases"/>
    <property type="match status" value="1"/>
</dbReference>
<evidence type="ECO:0000313" key="10">
    <source>
        <dbReference type="Proteomes" id="UP001370758"/>
    </source>
</evidence>
<keyword evidence="2" id="KW-0662">Pyridine nucleotide biosynthesis</keyword>
<dbReference type="InterPro" id="IPR036380">
    <property type="entry name" value="Isochorismatase-like_sf"/>
</dbReference>
<dbReference type="Gene3D" id="3.40.50.850">
    <property type="entry name" value="Isochorismatase-like"/>
    <property type="match status" value="1"/>
</dbReference>
<evidence type="ECO:0000256" key="4">
    <source>
        <dbReference type="ARBA" id="ARBA00022801"/>
    </source>
</evidence>
<keyword evidence="4" id="KW-0378">Hydrolase</keyword>
<dbReference type="EC" id="3.5.1.19" evidence="6"/>
<feature type="domain" description="Isochorismatase-like" evidence="8">
    <location>
        <begin position="16"/>
        <end position="224"/>
    </location>
</feature>
<reference evidence="9 10" key="1">
    <citation type="submission" date="2023-08" db="EMBL/GenBank/DDBJ databases">
        <authorList>
            <person name="Palmer J.M."/>
        </authorList>
    </citation>
    <scope>NUCLEOTIDE SEQUENCE [LARGE SCALE GENOMIC DNA]</scope>
    <source>
        <strain evidence="9 10">TWF481</strain>
    </source>
</reference>
<dbReference type="CDD" id="cd01011">
    <property type="entry name" value="nicotinamidase"/>
    <property type="match status" value="1"/>
</dbReference>
<evidence type="ECO:0000256" key="6">
    <source>
        <dbReference type="ARBA" id="ARBA00039017"/>
    </source>
</evidence>
<gene>
    <name evidence="9" type="primary">PNC1</name>
    <name evidence="9" type="ORF">TWF481_002459</name>
</gene>
<dbReference type="InterPro" id="IPR000868">
    <property type="entry name" value="Isochorismatase-like_dom"/>
</dbReference>
<evidence type="ECO:0000256" key="7">
    <source>
        <dbReference type="ARBA" id="ARBA00043224"/>
    </source>
</evidence>
<organism evidence="9 10">
    <name type="scientific">Arthrobotrys musiformis</name>
    <dbReference type="NCBI Taxonomy" id="47236"/>
    <lineage>
        <taxon>Eukaryota</taxon>
        <taxon>Fungi</taxon>
        <taxon>Dikarya</taxon>
        <taxon>Ascomycota</taxon>
        <taxon>Pezizomycotina</taxon>
        <taxon>Orbiliomycetes</taxon>
        <taxon>Orbiliales</taxon>
        <taxon>Orbiliaceae</taxon>
        <taxon>Arthrobotrys</taxon>
    </lineage>
</organism>
<dbReference type="GO" id="GO:0019363">
    <property type="term" value="P:pyridine nucleotide biosynthetic process"/>
    <property type="evidence" value="ECO:0007669"/>
    <property type="project" value="UniProtKB-KW"/>
</dbReference>
<keyword evidence="10" id="KW-1185">Reference proteome</keyword>
<evidence type="ECO:0000256" key="3">
    <source>
        <dbReference type="ARBA" id="ARBA00022723"/>
    </source>
</evidence>
<sequence length="242" mass="26760">MATTSDTSRPSKFNPALLVVDMQEDFCPPNGSLAVSNGRDVIPMINSLLANPAFTTRIATKDWHPTTHISFASNHPAPNNVPFTSYTTITNPYNPSETYKTRLWPDHCVQGTKGAELVPELDRSLVDDIVEKGTDDRVEMYSCFHDPFEKPTVSDSGLVERLQKKDVTHVYVVGLAMDYCVKYSAIDAKKAGFEVYVVEEGTKAVDPSTWEEVRKELEGYGITMVGTGGSEMGWLDIKQGSE</sequence>
<keyword evidence="3" id="KW-0479">Metal-binding</keyword>
<comment type="similarity">
    <text evidence="1">Belongs to the isochorismatase family.</text>
</comment>
<evidence type="ECO:0000313" key="9">
    <source>
        <dbReference type="EMBL" id="KAK6496441.1"/>
    </source>
</evidence>
<dbReference type="PANTHER" id="PTHR11080">
    <property type="entry name" value="PYRAZINAMIDASE/NICOTINAMIDASE"/>
    <property type="match status" value="1"/>
</dbReference>
<protein>
    <recommendedName>
        <fullName evidence="6">nicotinamidase</fullName>
        <ecNumber evidence="6">3.5.1.19</ecNumber>
    </recommendedName>
    <alternativeName>
        <fullName evidence="7">Nicotinamide deamidase</fullName>
    </alternativeName>
</protein>
<dbReference type="AlphaFoldDB" id="A0AAV9VT94"/>
<proteinExistence type="inferred from homology"/>
<comment type="pathway">
    <text evidence="5">Cofactor biosynthesis; nicotinate biosynthesis; nicotinate from nicotinamide: step 1/1.</text>
</comment>
<dbReference type="Proteomes" id="UP001370758">
    <property type="component" value="Unassembled WGS sequence"/>
</dbReference>
<accession>A0AAV9VT94</accession>
<evidence type="ECO:0000259" key="8">
    <source>
        <dbReference type="Pfam" id="PF00857"/>
    </source>
</evidence>
<dbReference type="Pfam" id="PF00857">
    <property type="entry name" value="Isochorismatase"/>
    <property type="match status" value="1"/>
</dbReference>
<evidence type="ECO:0000256" key="5">
    <source>
        <dbReference type="ARBA" id="ARBA00037900"/>
    </source>
</evidence>
<comment type="caution">
    <text evidence="9">The sequence shown here is derived from an EMBL/GenBank/DDBJ whole genome shotgun (WGS) entry which is preliminary data.</text>
</comment>
<evidence type="ECO:0000256" key="1">
    <source>
        <dbReference type="ARBA" id="ARBA00006336"/>
    </source>
</evidence>
<dbReference type="GO" id="GO:0008936">
    <property type="term" value="F:nicotinamidase activity"/>
    <property type="evidence" value="ECO:0007669"/>
    <property type="project" value="UniProtKB-EC"/>
</dbReference>
<dbReference type="GO" id="GO:0046872">
    <property type="term" value="F:metal ion binding"/>
    <property type="evidence" value="ECO:0007669"/>
    <property type="project" value="UniProtKB-KW"/>
</dbReference>